<dbReference type="GeneID" id="94293825"/>
<dbReference type="AlphaFoldDB" id="A0A837AA55"/>
<gene>
    <name evidence="1" type="ORF">JKF63_07817</name>
</gene>
<comment type="caution">
    <text evidence="1">The sequence shown here is derived from an EMBL/GenBank/DDBJ whole genome shotgun (WGS) entry which is preliminary data.</text>
</comment>
<dbReference type="KEGG" id="phet:94293825"/>
<proteinExistence type="predicted"/>
<reference evidence="1 2" key="1">
    <citation type="submission" date="2021-02" db="EMBL/GenBank/DDBJ databases">
        <title>Porcisia hertigi Genome sequencing and assembly.</title>
        <authorList>
            <person name="Almutairi H."/>
            <person name="Gatherer D."/>
        </authorList>
    </citation>
    <scope>NUCLEOTIDE SEQUENCE [LARGE SCALE GENOMIC DNA]</scope>
    <source>
        <strain evidence="1 2">C119</strain>
    </source>
</reference>
<organism evidence="1 2">
    <name type="scientific">Porcisia hertigi</name>
    <dbReference type="NCBI Taxonomy" id="2761500"/>
    <lineage>
        <taxon>Eukaryota</taxon>
        <taxon>Discoba</taxon>
        <taxon>Euglenozoa</taxon>
        <taxon>Kinetoplastea</taxon>
        <taxon>Metakinetoplastina</taxon>
        <taxon>Trypanosomatida</taxon>
        <taxon>Trypanosomatidae</taxon>
        <taxon>Leishmaniinae</taxon>
        <taxon>Porcisia</taxon>
    </lineage>
</organism>
<protein>
    <submittedName>
        <fullName evidence="1">Uncharacterized protein</fullName>
    </submittedName>
</protein>
<dbReference type="Proteomes" id="UP000674318">
    <property type="component" value="Chromosome 1"/>
</dbReference>
<dbReference type="EMBL" id="JAFJZO010000001">
    <property type="protein sequence ID" value="KAG5512295.1"/>
    <property type="molecule type" value="Genomic_DNA"/>
</dbReference>
<evidence type="ECO:0000313" key="1">
    <source>
        <dbReference type="EMBL" id="KAG5512295.1"/>
    </source>
</evidence>
<accession>A0A837AA55</accession>
<keyword evidence="2" id="KW-1185">Reference proteome</keyword>
<name>A0A837AA55_9TRYP</name>
<dbReference type="RefSeq" id="XP_067760007.1">
    <property type="nucleotide sequence ID" value="XM_067903748.1"/>
</dbReference>
<evidence type="ECO:0000313" key="2">
    <source>
        <dbReference type="Proteomes" id="UP000674318"/>
    </source>
</evidence>
<dbReference type="OrthoDB" id="273337at2759"/>
<sequence>MAPLLHRIPIDAVAHSSTRGPLLDTLRRCYVATTITRDASLRPIARVGDISAVTTIASPSSAVVCSSRTFYDRIREKRDGCEEEGPEQMFQDFTKGPNRQRVPAELHKGNKDAVEDAERLHRLFCALLLVVLGGTLYMLNPFRDDPYGRPDGYGVRETKEGLLRH</sequence>